<evidence type="ECO:0000313" key="2">
    <source>
        <dbReference type="Proteomes" id="UP000028760"/>
    </source>
</evidence>
<sequence length="65" mass="6907">STMVLFCTSAVYVCVSVMKSQQAKRTNSMAVDQAGKGLLRPVIVVAPTVGDTMWKLQAEAGDMEG</sequence>
<evidence type="ECO:0000313" key="1">
    <source>
        <dbReference type="Ensembl" id="ENSPFOP00000031014.1"/>
    </source>
</evidence>
<reference evidence="1" key="2">
    <citation type="submission" date="2025-08" db="UniProtKB">
        <authorList>
            <consortium name="Ensembl"/>
        </authorList>
    </citation>
    <scope>IDENTIFICATION</scope>
</reference>
<proteinExistence type="predicted"/>
<accession>A0A096MHX3</accession>
<dbReference type="Proteomes" id="UP000028760">
    <property type="component" value="Unassembled WGS sequence"/>
</dbReference>
<reference evidence="1" key="3">
    <citation type="submission" date="2025-09" db="UniProtKB">
        <authorList>
            <consortium name="Ensembl"/>
        </authorList>
    </citation>
    <scope>IDENTIFICATION</scope>
</reference>
<dbReference type="Ensembl" id="ENSPFOT00000024006.1">
    <property type="protein sequence ID" value="ENSPFOP00000031014.1"/>
    <property type="gene ID" value="ENSPFOG00000024496.1"/>
</dbReference>
<organism evidence="1 2">
    <name type="scientific">Poecilia formosa</name>
    <name type="common">Amazon molly</name>
    <name type="synonym">Limia formosa</name>
    <dbReference type="NCBI Taxonomy" id="48698"/>
    <lineage>
        <taxon>Eukaryota</taxon>
        <taxon>Metazoa</taxon>
        <taxon>Chordata</taxon>
        <taxon>Craniata</taxon>
        <taxon>Vertebrata</taxon>
        <taxon>Euteleostomi</taxon>
        <taxon>Actinopterygii</taxon>
        <taxon>Neopterygii</taxon>
        <taxon>Teleostei</taxon>
        <taxon>Neoteleostei</taxon>
        <taxon>Acanthomorphata</taxon>
        <taxon>Ovalentaria</taxon>
        <taxon>Atherinomorphae</taxon>
        <taxon>Cyprinodontiformes</taxon>
        <taxon>Poeciliidae</taxon>
        <taxon>Poeciliinae</taxon>
        <taxon>Poecilia</taxon>
    </lineage>
</organism>
<protein>
    <submittedName>
        <fullName evidence="1">Uncharacterized protein</fullName>
    </submittedName>
</protein>
<keyword evidence="2" id="KW-1185">Reference proteome</keyword>
<dbReference type="AlphaFoldDB" id="A0A096MHX3"/>
<name>A0A096MHX3_POEFO</name>
<dbReference type="EMBL" id="AYCK01004148">
    <property type="status" value="NOT_ANNOTATED_CDS"/>
    <property type="molecule type" value="Genomic_DNA"/>
</dbReference>
<reference evidence="2" key="1">
    <citation type="submission" date="2013-10" db="EMBL/GenBank/DDBJ databases">
        <authorList>
            <person name="Schartl M."/>
            <person name="Warren W."/>
        </authorList>
    </citation>
    <scope>NUCLEOTIDE SEQUENCE [LARGE SCALE GENOMIC DNA]</scope>
    <source>
        <strain evidence="2">female</strain>
    </source>
</reference>